<accession>A0ABD1DKC8</accession>
<comment type="caution">
    <text evidence="2">The sequence shown here is derived from an EMBL/GenBank/DDBJ whole genome shotgun (WGS) entry which is preliminary data.</text>
</comment>
<evidence type="ECO:0000256" key="1">
    <source>
        <dbReference type="SAM" id="MobiDB-lite"/>
    </source>
</evidence>
<evidence type="ECO:0000313" key="3">
    <source>
        <dbReference type="Proteomes" id="UP001562425"/>
    </source>
</evidence>
<dbReference type="AlphaFoldDB" id="A0ABD1DKC8"/>
<dbReference type="EMBL" id="JBEHCU010005356">
    <property type="protein sequence ID" value="KAL1400103.1"/>
    <property type="molecule type" value="Genomic_DNA"/>
</dbReference>
<sequence>MLRRGFYARSHSSPNDQFDSHRRRGLKRCCVRCKVRWEEKCVVSEKAGYKSRGKNSEQLEEQIRQPRHHH</sequence>
<keyword evidence="3" id="KW-1185">Reference proteome</keyword>
<feature type="compositionally biased region" description="Basic and acidic residues" evidence="1">
    <location>
        <begin position="54"/>
        <end position="64"/>
    </location>
</feature>
<protein>
    <submittedName>
        <fullName evidence="2">Uncharacterized protein</fullName>
    </submittedName>
</protein>
<evidence type="ECO:0000313" key="2">
    <source>
        <dbReference type="EMBL" id="KAL1400103.1"/>
    </source>
</evidence>
<feature type="region of interest" description="Disordered" evidence="1">
    <location>
        <begin position="44"/>
        <end position="70"/>
    </location>
</feature>
<dbReference type="Proteomes" id="UP001562425">
    <property type="component" value="Unassembled WGS sequence"/>
</dbReference>
<feature type="region of interest" description="Disordered" evidence="1">
    <location>
        <begin position="1"/>
        <end position="24"/>
    </location>
</feature>
<reference evidence="2 3" key="1">
    <citation type="submission" date="2024-05" db="EMBL/GenBank/DDBJ databases">
        <title>Culex pipiens pipiens assembly and annotation.</title>
        <authorList>
            <person name="Alout H."/>
            <person name="Durand T."/>
        </authorList>
    </citation>
    <scope>NUCLEOTIDE SEQUENCE [LARGE SCALE GENOMIC DNA]</scope>
    <source>
        <strain evidence="2">HA-2024</strain>
        <tissue evidence="2">Whole body</tissue>
    </source>
</reference>
<gene>
    <name evidence="2" type="ORF">pipiens_007710</name>
</gene>
<organism evidence="2 3">
    <name type="scientific">Culex pipiens pipiens</name>
    <name type="common">Northern house mosquito</name>
    <dbReference type="NCBI Taxonomy" id="38569"/>
    <lineage>
        <taxon>Eukaryota</taxon>
        <taxon>Metazoa</taxon>
        <taxon>Ecdysozoa</taxon>
        <taxon>Arthropoda</taxon>
        <taxon>Hexapoda</taxon>
        <taxon>Insecta</taxon>
        <taxon>Pterygota</taxon>
        <taxon>Neoptera</taxon>
        <taxon>Endopterygota</taxon>
        <taxon>Diptera</taxon>
        <taxon>Nematocera</taxon>
        <taxon>Culicoidea</taxon>
        <taxon>Culicidae</taxon>
        <taxon>Culicinae</taxon>
        <taxon>Culicini</taxon>
        <taxon>Culex</taxon>
        <taxon>Culex</taxon>
    </lineage>
</organism>
<name>A0ABD1DKC8_CULPP</name>
<proteinExistence type="predicted"/>